<accession>A0A0G4FAG8</accession>
<feature type="region of interest" description="Disordered" evidence="1">
    <location>
        <begin position="120"/>
        <end position="156"/>
    </location>
</feature>
<dbReference type="EMBL" id="CDMZ01000220">
    <property type="protein sequence ID" value="CEM09432.1"/>
    <property type="molecule type" value="Genomic_DNA"/>
</dbReference>
<reference evidence="2" key="1">
    <citation type="submission" date="2014-11" db="EMBL/GenBank/DDBJ databases">
        <authorList>
            <person name="Otto D Thomas"/>
            <person name="Naeem Raeece"/>
        </authorList>
    </citation>
    <scope>NUCLEOTIDE SEQUENCE</scope>
</reference>
<feature type="compositionally biased region" description="Basic and acidic residues" evidence="1">
    <location>
        <begin position="131"/>
        <end position="146"/>
    </location>
</feature>
<dbReference type="VEuPathDB" id="CryptoDB:Cvel_2999"/>
<gene>
    <name evidence="2" type="ORF">Cvel_2999</name>
</gene>
<sequence>MEAAYGAPREPRKKLPLAQGRWEREWRRAQRLHPSGQYASRYAFPKKSTGRRLVWLTQSLIAGIRSGDNPSEALLLMLDLTLRRDPHIKKAKKVRETIKSRLDLWEQGEKRRETLLQKATKISRRAYSSSRRGESESQLKREELEKAAGLPKMKKF</sequence>
<proteinExistence type="predicted"/>
<evidence type="ECO:0000256" key="1">
    <source>
        <dbReference type="SAM" id="MobiDB-lite"/>
    </source>
</evidence>
<dbReference type="PhylomeDB" id="A0A0G4FAG8"/>
<dbReference type="AlphaFoldDB" id="A0A0G4FAG8"/>
<name>A0A0G4FAG8_9ALVE</name>
<protein>
    <submittedName>
        <fullName evidence="2">Uncharacterized protein</fullName>
    </submittedName>
</protein>
<evidence type="ECO:0000313" key="2">
    <source>
        <dbReference type="EMBL" id="CEM09432.1"/>
    </source>
</evidence>
<organism evidence="2">
    <name type="scientific">Chromera velia CCMP2878</name>
    <dbReference type="NCBI Taxonomy" id="1169474"/>
    <lineage>
        <taxon>Eukaryota</taxon>
        <taxon>Sar</taxon>
        <taxon>Alveolata</taxon>
        <taxon>Colpodellida</taxon>
        <taxon>Chromeraceae</taxon>
        <taxon>Chromera</taxon>
    </lineage>
</organism>